<keyword evidence="4" id="KW-1185">Reference proteome</keyword>
<comment type="caution">
    <text evidence="3">The sequence shown here is derived from an EMBL/GenBank/DDBJ whole genome shotgun (WGS) entry which is preliminary data.</text>
</comment>
<feature type="region of interest" description="Disordered" evidence="1">
    <location>
        <begin position="237"/>
        <end position="267"/>
    </location>
</feature>
<dbReference type="InterPro" id="IPR036866">
    <property type="entry name" value="RibonucZ/Hydroxyglut_hydro"/>
</dbReference>
<evidence type="ECO:0000313" key="4">
    <source>
        <dbReference type="Proteomes" id="UP001367513"/>
    </source>
</evidence>
<feature type="domain" description="Metallo-beta-lactamase" evidence="2">
    <location>
        <begin position="25"/>
        <end position="235"/>
    </location>
</feature>
<dbReference type="RefSeq" id="WP_346106494.1">
    <property type="nucleotide sequence ID" value="NZ_BAAAOD010000060.1"/>
</dbReference>
<evidence type="ECO:0000256" key="1">
    <source>
        <dbReference type="SAM" id="MobiDB-lite"/>
    </source>
</evidence>
<dbReference type="SMART" id="SM00849">
    <property type="entry name" value="Lactamase_B"/>
    <property type="match status" value="1"/>
</dbReference>
<dbReference type="PANTHER" id="PTHR42951">
    <property type="entry name" value="METALLO-BETA-LACTAMASE DOMAIN-CONTAINING"/>
    <property type="match status" value="1"/>
</dbReference>
<gene>
    <name evidence="3" type="ORF">WG925_06625</name>
</gene>
<evidence type="ECO:0000259" key="2">
    <source>
        <dbReference type="SMART" id="SM00849"/>
    </source>
</evidence>
<name>A0ABU9AAK0_PSEA5</name>
<dbReference type="InterPro" id="IPR001279">
    <property type="entry name" value="Metallo-B-lactamas"/>
</dbReference>
<sequence length="267" mass="27789">MRSGPAGPPVVEQVDRGTFLVTGTDVNWVLLREGDALTLVDGGYPADVSAVEHSVATLGLHPRDVVAILVTHAHVDHLGAVNPFHDRYGTPVHLHPVEVAHARREHLEQLAPARVVAALWRPAVLPWAVRVARAGAGRDVAAPHARPFPTGEALDLPGAPVPVPTGGHTSGHTAFHLPASGAVITGDGLVTGHALSPVTGPQLLPAWFDHGTDAEMQAALTVLAGLDADLLLPGHGPVHRGPVREAVDRASGGGPGDGDRTMRGRRR</sequence>
<protein>
    <submittedName>
        <fullName evidence="3">MBL fold metallo-hydrolase</fullName>
    </submittedName>
</protein>
<dbReference type="Proteomes" id="UP001367513">
    <property type="component" value="Unassembled WGS sequence"/>
</dbReference>
<proteinExistence type="predicted"/>
<dbReference type="PANTHER" id="PTHR42951:SF14">
    <property type="entry name" value="METALLO-BETA-LACTAMASE SUPERFAMILY PROTEIN"/>
    <property type="match status" value="1"/>
</dbReference>
<dbReference type="Pfam" id="PF00753">
    <property type="entry name" value="Lactamase_B"/>
    <property type="match status" value="1"/>
</dbReference>
<dbReference type="Gene3D" id="3.60.15.10">
    <property type="entry name" value="Ribonuclease Z/Hydroxyacylglutathione hydrolase-like"/>
    <property type="match status" value="1"/>
</dbReference>
<accession>A0ABU9AAK0</accession>
<reference evidence="3 4" key="1">
    <citation type="submission" date="2024-03" db="EMBL/GenBank/DDBJ databases">
        <title>Draft genome sequence of Pseudonocardia carboxydivorans JCM 14827.</title>
        <authorList>
            <person name="Duangmal K."/>
        </authorList>
    </citation>
    <scope>NUCLEOTIDE SEQUENCE [LARGE SCALE GENOMIC DNA]</scope>
    <source>
        <strain evidence="3 4">JCM 14827</strain>
    </source>
</reference>
<evidence type="ECO:0000313" key="3">
    <source>
        <dbReference type="EMBL" id="MEK6463416.1"/>
    </source>
</evidence>
<organism evidence="3 4">
    <name type="scientific">Pseudonocardia alni subsp. carboxydivorans</name>
    <dbReference type="NCBI Taxonomy" id="415010"/>
    <lineage>
        <taxon>Bacteria</taxon>
        <taxon>Bacillati</taxon>
        <taxon>Actinomycetota</taxon>
        <taxon>Actinomycetes</taxon>
        <taxon>Pseudonocardiales</taxon>
        <taxon>Pseudonocardiaceae</taxon>
        <taxon>Pseudonocardia</taxon>
    </lineage>
</organism>
<dbReference type="InterPro" id="IPR050855">
    <property type="entry name" value="NDM-1-like"/>
</dbReference>
<dbReference type="EMBL" id="JBBPIX010000002">
    <property type="protein sequence ID" value="MEK6463416.1"/>
    <property type="molecule type" value="Genomic_DNA"/>
</dbReference>
<feature type="compositionally biased region" description="Basic and acidic residues" evidence="1">
    <location>
        <begin position="257"/>
        <end position="267"/>
    </location>
</feature>
<dbReference type="SUPFAM" id="SSF56281">
    <property type="entry name" value="Metallo-hydrolase/oxidoreductase"/>
    <property type="match status" value="1"/>
</dbReference>